<reference evidence="2" key="1">
    <citation type="submission" date="2025-08" db="UniProtKB">
        <authorList>
            <consortium name="RefSeq"/>
        </authorList>
    </citation>
    <scope>IDENTIFICATION</scope>
</reference>
<accession>A0AC55D0G8</accession>
<organism evidence="1 2">
    <name type="scientific">Echinops telfairi</name>
    <name type="common">Lesser hedgehog tenrec</name>
    <dbReference type="NCBI Taxonomy" id="9371"/>
    <lineage>
        <taxon>Eukaryota</taxon>
        <taxon>Metazoa</taxon>
        <taxon>Chordata</taxon>
        <taxon>Craniata</taxon>
        <taxon>Vertebrata</taxon>
        <taxon>Euteleostomi</taxon>
        <taxon>Mammalia</taxon>
        <taxon>Eutheria</taxon>
        <taxon>Afrotheria</taxon>
        <taxon>Tenrecidae</taxon>
        <taxon>Tenrecinae</taxon>
        <taxon>Echinops</taxon>
    </lineage>
</organism>
<protein>
    <submittedName>
        <fullName evidence="2">HAUS augmin-like complex subunit 6 isoform X1</fullName>
    </submittedName>
</protein>
<proteinExistence type="predicted"/>
<sequence>MSSAGVPSFEKEHFWMYLQALGFEPGPATIASGKIVSLTHFGPNMFDKLNRDAFHIVSYFLFQTLDQSLTKELFKFCWPPFDHKRDAEYRKHCCEWLKKISAECGGSFPQVVGSLFMSPGGPKFVHLMYHFAKYVAIKYVKTCSKIADSQVYFTDTFNVKQQNLHKCIARCHIARNRFFQILQRQDCVTRKYQENAQLSVKRLRELRAECVVLQNHLKKMEPYEDQSNLQEKVQKVRSLWALVNEMIVFLEREREVVGSVLNLVNQYSLDGTDMSVSIPRLLLDTIEKQVCQLHIGNVYEAGKLNLLTIIQLLNEVLKIMKSEQCQADQARLSIDVHYLENETKFQRKRLSDLKQTRCKIKENLTTIRQSILEKQGDWHKKWKEFLGLSPFNLITSVTPAVDLLPPMSPLSFDPASEEAYATSILFKYPASLPDTPKQCKQENDSRRESDTWRAVNEVAQSPAFFLWQPASLSDRNSVKHLEKDMKMRPSLMTEGTISKKTRESAVEDSPSTDAAKDAGRSAAGGCLPARRSDPFQKEQDHLVDEVARAVLSDSPKLSEGKEVKLEELIDSLVSNPFLTRKQIPRTPETLISEIRSSWRKAVEIEDDRRSEPVQMDIEHREILPESFPVLHDQTEFSMASFLSTTAASDFSPSHLPEKKVVSDCFKHVSEKHMAASQAGDPETQSQSALLNKNKSCEQDLEDIALQTQLSEACQTEAFSPALHSRLSVLLRGSKEEHAETPDHLQTSYKEPSMQKTALWNSFQVSSGFSSKSFEDTGFGILHETLPGEVGHLSLNSSNNTEFNFELQPNSPVPSGLCLEDVGEIYTTPRSDFSFQALCSRYEALKKSLSKKKEESDLSIPGTLERHKPELRLAPNNKQTDKMFLDTHHSHVDSPKPSVCMALGERKRSLSPLIKFSPEEPRIRTAIPCSLGELLPNLKEEEIERKNPDAEKLPLN</sequence>
<evidence type="ECO:0000313" key="1">
    <source>
        <dbReference type="Proteomes" id="UP000694863"/>
    </source>
</evidence>
<gene>
    <name evidence="2" type="primary">HAUS6</name>
</gene>
<evidence type="ECO:0000313" key="2">
    <source>
        <dbReference type="RefSeq" id="XP_045145241.1"/>
    </source>
</evidence>
<dbReference type="RefSeq" id="XP_045145241.1">
    <property type="nucleotide sequence ID" value="XM_045289306.1"/>
</dbReference>
<name>A0AC55D0G8_ECHTE</name>
<keyword evidence="1" id="KW-1185">Reference proteome</keyword>
<dbReference type="Proteomes" id="UP000694863">
    <property type="component" value="Unplaced"/>
</dbReference>